<dbReference type="InterPro" id="IPR005182">
    <property type="entry name" value="YdbS-like_PH"/>
</dbReference>
<keyword evidence="2" id="KW-0472">Membrane</keyword>
<feature type="transmembrane region" description="Helical" evidence="2">
    <location>
        <begin position="240"/>
        <end position="267"/>
    </location>
</feature>
<dbReference type="PANTHER" id="PTHR34473:SF2">
    <property type="entry name" value="UPF0699 TRANSMEMBRANE PROTEIN YDBT"/>
    <property type="match status" value="1"/>
</dbReference>
<evidence type="ECO:0000256" key="2">
    <source>
        <dbReference type="SAM" id="Phobius"/>
    </source>
</evidence>
<organism evidence="4 5">
    <name type="scientific">Actinomadura hallensis</name>
    <dbReference type="NCBI Taxonomy" id="337895"/>
    <lineage>
        <taxon>Bacteria</taxon>
        <taxon>Bacillati</taxon>
        <taxon>Actinomycetota</taxon>
        <taxon>Actinomycetes</taxon>
        <taxon>Streptosporangiales</taxon>
        <taxon>Thermomonosporaceae</taxon>
        <taxon>Actinomadura</taxon>
    </lineage>
</organism>
<protein>
    <submittedName>
        <fullName evidence="4">Putative membrane protein</fullName>
    </submittedName>
</protein>
<evidence type="ECO:0000313" key="4">
    <source>
        <dbReference type="EMBL" id="TQM71606.1"/>
    </source>
</evidence>
<dbReference type="RefSeq" id="WP_141973203.1">
    <property type="nucleotide sequence ID" value="NZ_VFPO01000001.1"/>
</dbReference>
<dbReference type="Proteomes" id="UP000316706">
    <property type="component" value="Unassembled WGS sequence"/>
</dbReference>
<feature type="transmembrane region" description="Helical" evidence="2">
    <location>
        <begin position="409"/>
        <end position="430"/>
    </location>
</feature>
<feature type="domain" description="YdbS-like PH" evidence="3">
    <location>
        <begin position="427"/>
        <end position="503"/>
    </location>
</feature>
<feature type="compositionally biased region" description="Low complexity" evidence="1">
    <location>
        <begin position="163"/>
        <end position="179"/>
    </location>
</feature>
<feature type="transmembrane region" description="Helical" evidence="2">
    <location>
        <begin position="381"/>
        <end position="403"/>
    </location>
</feature>
<feature type="transmembrane region" description="Helical" evidence="2">
    <location>
        <begin position="196"/>
        <end position="220"/>
    </location>
</feature>
<sequence length="523" mass="55557">MSEWRRLHPRVIWVDLVRSVLSLLPAVTAIAVFGVDPGAGSLWPLLAVAAAGVLGAAGDAVRWAFTRYRITPSYVERKTGVLVRAHRSIQRDRIRSVDVEGRLRHRLAGLRVVKIGAGQQSAAGESALSLDAVSVAEAESLQRLLLRADAPDAKDAPDTEVPADAGAATEAEAPAGAETGADGPAEVYARFQPGWFVYNMFNVWAYVFAIGVGWGAYWLLTGFGVDVGGFVAGLVSSDGIGWFWTSVLAVLALGAFGAAGLALNYFVEYWGFELARVPGEKGTLLRTRQGLFTTRTVNRDDNRMRGVRLSEPVLWRWLGVTDTQVITTGLSLWSMSQPTAILPRGPRRAALRVAAAALGADPDPLRADLERHPGAALRRRLAWATAATAAAALLLGWLAAAGVVPASTLWAAAALWPVALVAAVVAYRALGHAIAGEYLVARSGLVNRSTVVLRRSAVSTIAVRESLLQRRLGLRTVSVMTAAGTGGYTVPDLAADESLRFADRAAPGLLGPFLRPRDADEPA</sequence>
<gene>
    <name evidence="4" type="ORF">FHX41_5375</name>
</gene>
<dbReference type="Pfam" id="PF03703">
    <property type="entry name" value="bPH_2"/>
    <property type="match status" value="2"/>
</dbReference>
<accession>A0A543ILZ0</accession>
<evidence type="ECO:0000259" key="3">
    <source>
        <dbReference type="Pfam" id="PF03703"/>
    </source>
</evidence>
<keyword evidence="5" id="KW-1185">Reference proteome</keyword>
<comment type="caution">
    <text evidence="4">The sequence shown here is derived from an EMBL/GenBank/DDBJ whole genome shotgun (WGS) entry which is preliminary data.</text>
</comment>
<reference evidence="4 5" key="1">
    <citation type="submission" date="2019-06" db="EMBL/GenBank/DDBJ databases">
        <title>Sequencing the genomes of 1000 actinobacteria strains.</title>
        <authorList>
            <person name="Klenk H.-P."/>
        </authorList>
    </citation>
    <scope>NUCLEOTIDE SEQUENCE [LARGE SCALE GENOMIC DNA]</scope>
    <source>
        <strain evidence="4 5">DSM 45043</strain>
    </source>
</reference>
<name>A0A543ILZ0_9ACTN</name>
<dbReference type="InterPro" id="IPR014529">
    <property type="entry name" value="UCP026631"/>
</dbReference>
<evidence type="ECO:0000256" key="1">
    <source>
        <dbReference type="SAM" id="MobiDB-lite"/>
    </source>
</evidence>
<evidence type="ECO:0000313" key="5">
    <source>
        <dbReference type="Proteomes" id="UP000316706"/>
    </source>
</evidence>
<dbReference type="AlphaFoldDB" id="A0A543ILZ0"/>
<dbReference type="OrthoDB" id="4121259at2"/>
<feature type="transmembrane region" description="Helical" evidence="2">
    <location>
        <begin position="41"/>
        <end position="61"/>
    </location>
</feature>
<keyword evidence="2" id="KW-1133">Transmembrane helix</keyword>
<feature type="domain" description="YdbS-like PH" evidence="3">
    <location>
        <begin position="63"/>
        <end position="144"/>
    </location>
</feature>
<dbReference type="EMBL" id="VFPO01000001">
    <property type="protein sequence ID" value="TQM71606.1"/>
    <property type="molecule type" value="Genomic_DNA"/>
</dbReference>
<feature type="transmembrane region" description="Helical" evidence="2">
    <location>
        <begin position="12"/>
        <end position="35"/>
    </location>
</feature>
<dbReference type="PIRSF" id="PIRSF026631">
    <property type="entry name" value="UCP026631"/>
    <property type="match status" value="1"/>
</dbReference>
<keyword evidence="2" id="KW-0812">Transmembrane</keyword>
<feature type="region of interest" description="Disordered" evidence="1">
    <location>
        <begin position="152"/>
        <end position="179"/>
    </location>
</feature>
<dbReference type="PANTHER" id="PTHR34473">
    <property type="entry name" value="UPF0699 TRANSMEMBRANE PROTEIN YDBS"/>
    <property type="match status" value="1"/>
</dbReference>
<proteinExistence type="predicted"/>